<keyword evidence="2 3" id="KW-0808">Transferase</keyword>
<protein>
    <submittedName>
        <fullName evidence="3">Glycosyl transferase</fullName>
    </submittedName>
</protein>
<dbReference type="GO" id="GO:0016740">
    <property type="term" value="F:transferase activity"/>
    <property type="evidence" value="ECO:0007669"/>
    <property type="project" value="UniProtKB-KW"/>
</dbReference>
<reference evidence="4" key="1">
    <citation type="journal article" date="2019" name="Int. J. Syst. Evol. Microbiol.">
        <title>The Global Catalogue of Microorganisms (GCM) 10K type strain sequencing project: providing services to taxonomists for standard genome sequencing and annotation.</title>
        <authorList>
            <consortium name="The Broad Institute Genomics Platform"/>
            <consortium name="The Broad Institute Genome Sequencing Center for Infectious Disease"/>
            <person name="Wu L."/>
            <person name="Ma J."/>
        </authorList>
    </citation>
    <scope>NUCLEOTIDE SEQUENCE [LARGE SCALE GENOMIC DNA]</scope>
    <source>
        <strain evidence="4">NBRC 112502</strain>
    </source>
</reference>
<evidence type="ECO:0000313" key="3">
    <source>
        <dbReference type="EMBL" id="GLR66269.1"/>
    </source>
</evidence>
<sequence>MDALSSITLLGLTFDDAPLAQVTAGLLARVPGAPFAYVVTPNADHLVRLRRSPGLLPLYQAAQLRLLDSRFIALAARALGLQHPAVVPGADLAAALLEQLRGARIAVIGMQPPGFAALAARYPANHFMHHAPPGGLLNNPAAFARAREFGCGAQADFTFIALGSPLQEHLAHAIATQGGATGTGLCIGSALDFCAGVLPRAPLWMRRNGLEWLYRLRQEPRRLARRYLRAGPAILRDLLSAAWARKGRRS</sequence>
<keyword evidence="1" id="KW-0328">Glycosyltransferase</keyword>
<comment type="caution">
    <text evidence="3">The sequence shown here is derived from an EMBL/GenBank/DDBJ whole genome shotgun (WGS) entry which is preliminary data.</text>
</comment>
<organism evidence="3 4">
    <name type="scientific">Acidocella aquatica</name>
    <dbReference type="NCBI Taxonomy" id="1922313"/>
    <lineage>
        <taxon>Bacteria</taxon>
        <taxon>Pseudomonadati</taxon>
        <taxon>Pseudomonadota</taxon>
        <taxon>Alphaproteobacteria</taxon>
        <taxon>Acetobacterales</taxon>
        <taxon>Acidocellaceae</taxon>
        <taxon>Acidocella</taxon>
    </lineage>
</organism>
<evidence type="ECO:0000256" key="2">
    <source>
        <dbReference type="ARBA" id="ARBA00022679"/>
    </source>
</evidence>
<accession>A0ABQ6A824</accession>
<evidence type="ECO:0000313" key="4">
    <source>
        <dbReference type="Proteomes" id="UP001156641"/>
    </source>
</evidence>
<dbReference type="EMBL" id="BSOS01000013">
    <property type="protein sequence ID" value="GLR66269.1"/>
    <property type="molecule type" value="Genomic_DNA"/>
</dbReference>
<dbReference type="InterPro" id="IPR004629">
    <property type="entry name" value="WecG_TagA_CpsF"/>
</dbReference>
<proteinExistence type="predicted"/>
<dbReference type="PANTHER" id="PTHR34136:SF1">
    <property type="entry name" value="UDP-N-ACETYL-D-MANNOSAMINURONIC ACID TRANSFERASE"/>
    <property type="match status" value="1"/>
</dbReference>
<keyword evidence="4" id="KW-1185">Reference proteome</keyword>
<name>A0ABQ6A824_9PROT</name>
<dbReference type="Proteomes" id="UP001156641">
    <property type="component" value="Unassembled WGS sequence"/>
</dbReference>
<evidence type="ECO:0000256" key="1">
    <source>
        <dbReference type="ARBA" id="ARBA00022676"/>
    </source>
</evidence>
<gene>
    <name evidence="3" type="ORF">GCM10010909_09490</name>
</gene>
<dbReference type="Pfam" id="PF03808">
    <property type="entry name" value="Glyco_tran_WecG"/>
    <property type="match status" value="1"/>
</dbReference>
<dbReference type="CDD" id="cd06533">
    <property type="entry name" value="Glyco_transf_WecG_TagA"/>
    <property type="match status" value="1"/>
</dbReference>
<dbReference type="PANTHER" id="PTHR34136">
    <property type="match status" value="1"/>
</dbReference>